<keyword evidence="6" id="KW-1185">Reference proteome</keyword>
<gene>
    <name evidence="5" type="ORF">ELQ90_14640</name>
</gene>
<protein>
    <submittedName>
        <fullName evidence="5">NUDIX domain-containing protein</fullName>
    </submittedName>
</protein>
<evidence type="ECO:0000313" key="5">
    <source>
        <dbReference type="EMBL" id="RWZ46292.1"/>
    </source>
</evidence>
<dbReference type="InterPro" id="IPR015797">
    <property type="entry name" value="NUDIX_hydrolase-like_dom_sf"/>
</dbReference>
<dbReference type="AlphaFoldDB" id="A0A444PPD3"/>
<dbReference type="InterPro" id="IPR000086">
    <property type="entry name" value="NUDIX_hydrolase_dom"/>
</dbReference>
<dbReference type="PANTHER" id="PTHR43046:SF16">
    <property type="entry name" value="ADP-RIBOSE PYROPHOSPHATASE YJHB-RELATED"/>
    <property type="match status" value="1"/>
</dbReference>
<proteinExistence type="predicted"/>
<evidence type="ECO:0000256" key="1">
    <source>
        <dbReference type="ARBA" id="ARBA00001946"/>
    </source>
</evidence>
<sequence length="171" mass="18634">MATPDFILALREKVGTAPLWLSGVTAVVLRGTETLLVKRADTGEWTPVTGIIDPGEEPAYAALREVEEEAGVTAVAERLAWVRVTDPVVYPNGDRSQYLDLVFRLRWTGGDPEPVDGENTDARWFPLEELPPMSDDMRTRIAVAVEDRTEARFQAPPSGSTQVGVSLPSGS</sequence>
<dbReference type="Proteomes" id="UP000288547">
    <property type="component" value="Unassembled WGS sequence"/>
</dbReference>
<evidence type="ECO:0000259" key="4">
    <source>
        <dbReference type="PROSITE" id="PS51462"/>
    </source>
</evidence>
<feature type="compositionally biased region" description="Polar residues" evidence="3">
    <location>
        <begin position="157"/>
        <end position="171"/>
    </location>
</feature>
<dbReference type="EMBL" id="RZNB01000007">
    <property type="protein sequence ID" value="RWZ46292.1"/>
    <property type="molecule type" value="Genomic_DNA"/>
</dbReference>
<name>A0A444PPD3_9MICO</name>
<reference evidence="5 6" key="1">
    <citation type="submission" date="2018-12" db="EMBL/GenBank/DDBJ databases">
        <authorList>
            <person name="Li F."/>
        </authorList>
    </citation>
    <scope>NUCLEOTIDE SEQUENCE [LARGE SCALE GENOMIC DNA]</scope>
    <source>
        <strain evidence="5 6">11W25H-1</strain>
    </source>
</reference>
<feature type="domain" description="Nudix hydrolase" evidence="4">
    <location>
        <begin position="19"/>
        <end position="149"/>
    </location>
</feature>
<dbReference type="CDD" id="cd18879">
    <property type="entry name" value="NUDIX_Hydrolase"/>
    <property type="match status" value="1"/>
</dbReference>
<dbReference type="SUPFAM" id="SSF55811">
    <property type="entry name" value="Nudix"/>
    <property type="match status" value="1"/>
</dbReference>
<dbReference type="OrthoDB" id="9814308at2"/>
<feature type="region of interest" description="Disordered" evidence="3">
    <location>
        <begin position="149"/>
        <end position="171"/>
    </location>
</feature>
<dbReference type="PROSITE" id="PS00893">
    <property type="entry name" value="NUDIX_BOX"/>
    <property type="match status" value="1"/>
</dbReference>
<evidence type="ECO:0000313" key="6">
    <source>
        <dbReference type="Proteomes" id="UP000288547"/>
    </source>
</evidence>
<organism evidence="5 6">
    <name type="scientific">Labedella phragmitis</name>
    <dbReference type="NCBI Taxonomy" id="2498849"/>
    <lineage>
        <taxon>Bacteria</taxon>
        <taxon>Bacillati</taxon>
        <taxon>Actinomycetota</taxon>
        <taxon>Actinomycetes</taxon>
        <taxon>Micrococcales</taxon>
        <taxon>Microbacteriaceae</taxon>
        <taxon>Labedella</taxon>
    </lineage>
</organism>
<keyword evidence="2" id="KW-0378">Hydrolase</keyword>
<evidence type="ECO:0000256" key="2">
    <source>
        <dbReference type="ARBA" id="ARBA00022801"/>
    </source>
</evidence>
<evidence type="ECO:0000256" key="3">
    <source>
        <dbReference type="SAM" id="MobiDB-lite"/>
    </source>
</evidence>
<dbReference type="InterPro" id="IPR020084">
    <property type="entry name" value="NUDIX_hydrolase_CS"/>
</dbReference>
<dbReference type="PROSITE" id="PS51462">
    <property type="entry name" value="NUDIX"/>
    <property type="match status" value="1"/>
</dbReference>
<dbReference type="PANTHER" id="PTHR43046">
    <property type="entry name" value="GDP-MANNOSE MANNOSYL HYDROLASE"/>
    <property type="match status" value="1"/>
</dbReference>
<dbReference type="GO" id="GO:0016787">
    <property type="term" value="F:hydrolase activity"/>
    <property type="evidence" value="ECO:0007669"/>
    <property type="project" value="UniProtKB-KW"/>
</dbReference>
<comment type="caution">
    <text evidence="5">The sequence shown here is derived from an EMBL/GenBank/DDBJ whole genome shotgun (WGS) entry which is preliminary data.</text>
</comment>
<comment type="cofactor">
    <cofactor evidence="1">
        <name>Mg(2+)</name>
        <dbReference type="ChEBI" id="CHEBI:18420"/>
    </cofactor>
</comment>
<dbReference type="Gene3D" id="3.90.79.10">
    <property type="entry name" value="Nucleoside Triphosphate Pyrophosphohydrolase"/>
    <property type="match status" value="1"/>
</dbReference>
<dbReference type="RefSeq" id="WP_128496040.1">
    <property type="nucleotide sequence ID" value="NZ_RZNB01000007.1"/>
</dbReference>
<accession>A0A444PPD3</accession>
<dbReference type="Pfam" id="PF00293">
    <property type="entry name" value="NUDIX"/>
    <property type="match status" value="1"/>
</dbReference>